<dbReference type="AlphaFoldDB" id="A0A7C2Z731"/>
<organism evidence="1">
    <name type="scientific">Hydrogenobacter sp</name>
    <dbReference type="NCBI Taxonomy" id="2152829"/>
    <lineage>
        <taxon>Bacteria</taxon>
        <taxon>Pseudomonadati</taxon>
        <taxon>Aquificota</taxon>
        <taxon>Aquificia</taxon>
        <taxon>Aquificales</taxon>
        <taxon>Aquificaceae</taxon>
        <taxon>Hydrogenobacter</taxon>
    </lineage>
</organism>
<gene>
    <name evidence="1" type="ORF">ENO47_08830</name>
</gene>
<dbReference type="Pfam" id="PF04368">
    <property type="entry name" value="DUF507"/>
    <property type="match status" value="1"/>
</dbReference>
<protein>
    <submittedName>
        <fullName evidence="1">DUF507 family protein</fullName>
    </submittedName>
</protein>
<sequence length="183" mass="22384">MRLPEKLVERIADRIIKELYEKERIIEPEGPYTFRKRIIAIFKEAEEEEKLLDEKTKEILKEKLDLLEEASLDYRTAYKTVRSKLAEEMNIHTSRRERMNQIAHRIRDMIMEDPQVEIYEEPIVIRNKIREILMEAVREEEEIDKEVRERIRSYSRRIVEGTPEWNHLYKRIYEDALKRRGLL</sequence>
<evidence type="ECO:0000313" key="1">
    <source>
        <dbReference type="EMBL" id="HEW46744.1"/>
    </source>
</evidence>
<proteinExistence type="predicted"/>
<dbReference type="InterPro" id="IPR007463">
    <property type="entry name" value="DUF507"/>
</dbReference>
<accession>A0A7C2Z731</accession>
<comment type="caution">
    <text evidence="1">The sequence shown here is derived from an EMBL/GenBank/DDBJ whole genome shotgun (WGS) entry which is preliminary data.</text>
</comment>
<reference evidence="1" key="1">
    <citation type="journal article" date="2020" name="mSystems">
        <title>Genome- and Community-Level Interaction Insights into Carbon Utilization and Element Cycling Functions of Hydrothermarchaeota in Hydrothermal Sediment.</title>
        <authorList>
            <person name="Zhou Z."/>
            <person name="Liu Y."/>
            <person name="Xu W."/>
            <person name="Pan J."/>
            <person name="Luo Z.H."/>
            <person name="Li M."/>
        </authorList>
    </citation>
    <scope>NUCLEOTIDE SEQUENCE [LARGE SCALE GENOMIC DNA]</scope>
    <source>
        <strain evidence="1">SpSt-132</strain>
    </source>
</reference>
<dbReference type="EMBL" id="DSFP01000072">
    <property type="protein sequence ID" value="HEW46744.1"/>
    <property type="molecule type" value="Genomic_DNA"/>
</dbReference>
<name>A0A7C2Z731_9AQUI</name>